<evidence type="ECO:0000256" key="2">
    <source>
        <dbReference type="ARBA" id="ARBA00022723"/>
    </source>
</evidence>
<dbReference type="HOGENOM" id="CLU_1640979_0_0_0"/>
<dbReference type="InterPro" id="IPR034660">
    <property type="entry name" value="DinB/YfiT-like"/>
</dbReference>
<feature type="binding site" evidence="3">
    <location>
        <position position="47"/>
    </location>
    <ligand>
        <name>a divalent metal cation</name>
        <dbReference type="ChEBI" id="CHEBI:60240"/>
    </ligand>
</feature>
<accession>A0A0A7KCS5</accession>
<sequence>MSDLTLLHDSFRRNARVNTALLDALKPEEYDLSDGQGGQTVAQILRHMAGFRVGWLWNLSRAHAAPLLDSTRQDADGDPLWRWQDSPPNELGAAFTAGDEAALQAVHAALAEGRAFDDPWKEGAYAANPAHFLQHTIVHDSHHRGQIMALLRRGGRTPEEMDALDEHWAIWRE</sequence>
<dbReference type="KEGG" id="dsw:QR90_00470"/>
<reference evidence="5" key="1">
    <citation type="submission" date="2014-11" db="EMBL/GenBank/DDBJ databases">
        <title>Hymenobacter sp. DG25B genome submission.</title>
        <authorList>
            <person name="Jung H.-Y."/>
            <person name="Kim M.K."/>
            <person name="Srinivasan S."/>
            <person name="Lim S."/>
        </authorList>
    </citation>
    <scope>NUCLEOTIDE SEQUENCE [LARGE SCALE GENOMIC DNA]</scope>
    <source>
        <strain evidence="5">DY59</strain>
    </source>
</reference>
<dbReference type="InterPro" id="IPR007837">
    <property type="entry name" value="DinB"/>
</dbReference>
<dbReference type="RefSeq" id="WP_039681572.1">
    <property type="nucleotide sequence ID" value="NZ_CP010028.1"/>
</dbReference>
<dbReference type="EMBL" id="CP010028">
    <property type="protein sequence ID" value="AIZ43936.1"/>
    <property type="molecule type" value="Genomic_DNA"/>
</dbReference>
<comment type="similarity">
    <text evidence="1">Belongs to the DinB family.</text>
</comment>
<dbReference type="STRING" id="1182571.QR90_00470"/>
<feature type="binding site" evidence="3">
    <location>
        <position position="143"/>
    </location>
    <ligand>
        <name>a divalent metal cation</name>
        <dbReference type="ChEBI" id="CHEBI:60240"/>
    </ligand>
</feature>
<dbReference type="PANTHER" id="PTHR37302">
    <property type="entry name" value="SLR1116 PROTEIN"/>
    <property type="match status" value="1"/>
</dbReference>
<protein>
    <submittedName>
        <fullName evidence="4">Damage-inducible protein DinB</fullName>
    </submittedName>
</protein>
<feature type="binding site" evidence="3">
    <location>
        <position position="139"/>
    </location>
    <ligand>
        <name>a divalent metal cation</name>
        <dbReference type="ChEBI" id="CHEBI:60240"/>
    </ligand>
</feature>
<dbReference type="PANTHER" id="PTHR37302:SF1">
    <property type="entry name" value="PROTEIN DINB"/>
    <property type="match status" value="1"/>
</dbReference>
<keyword evidence="2 3" id="KW-0479">Metal-binding</keyword>
<evidence type="ECO:0000313" key="5">
    <source>
        <dbReference type="Proteomes" id="UP000030634"/>
    </source>
</evidence>
<dbReference type="AlphaFoldDB" id="A0A0A7KCS5"/>
<dbReference type="GO" id="GO:0046872">
    <property type="term" value="F:metal ion binding"/>
    <property type="evidence" value="ECO:0007669"/>
    <property type="project" value="UniProtKB-KW"/>
</dbReference>
<evidence type="ECO:0000256" key="3">
    <source>
        <dbReference type="PIRSR" id="PIRSR607837-1"/>
    </source>
</evidence>
<dbReference type="SUPFAM" id="SSF109854">
    <property type="entry name" value="DinB/YfiT-like putative metalloenzymes"/>
    <property type="match status" value="1"/>
</dbReference>
<name>A0A0A7KCS5_9DEIO</name>
<dbReference type="Proteomes" id="UP000030634">
    <property type="component" value="Chromosome"/>
</dbReference>
<proteinExistence type="inferred from homology"/>
<dbReference type="Gene3D" id="1.20.120.450">
    <property type="entry name" value="dinb family like domain"/>
    <property type="match status" value="1"/>
</dbReference>
<dbReference type="Pfam" id="PF05163">
    <property type="entry name" value="DinB"/>
    <property type="match status" value="1"/>
</dbReference>
<gene>
    <name evidence="4" type="ORF">QR90_00470</name>
</gene>
<organism evidence="4 5">
    <name type="scientific">Deinococcus radiopugnans</name>
    <dbReference type="NCBI Taxonomy" id="57497"/>
    <lineage>
        <taxon>Bacteria</taxon>
        <taxon>Thermotogati</taxon>
        <taxon>Deinococcota</taxon>
        <taxon>Deinococci</taxon>
        <taxon>Deinococcales</taxon>
        <taxon>Deinococcaceae</taxon>
        <taxon>Deinococcus</taxon>
    </lineage>
</organism>
<evidence type="ECO:0000256" key="1">
    <source>
        <dbReference type="ARBA" id="ARBA00008635"/>
    </source>
</evidence>
<evidence type="ECO:0000313" key="4">
    <source>
        <dbReference type="EMBL" id="AIZ43936.1"/>
    </source>
</evidence>